<keyword evidence="2" id="KW-0812">Transmembrane</keyword>
<protein>
    <submittedName>
        <fullName evidence="3">Uncharacterized protein</fullName>
    </submittedName>
</protein>
<dbReference type="EMBL" id="KZ613782">
    <property type="protein sequence ID" value="PMD63422.1"/>
    <property type="molecule type" value="Genomic_DNA"/>
</dbReference>
<feature type="compositionally biased region" description="Polar residues" evidence="1">
    <location>
        <begin position="282"/>
        <end position="292"/>
    </location>
</feature>
<dbReference type="OrthoDB" id="3540210at2759"/>
<evidence type="ECO:0000256" key="1">
    <source>
        <dbReference type="SAM" id="MobiDB-lite"/>
    </source>
</evidence>
<dbReference type="InParanoid" id="A0A2J6TK88"/>
<accession>A0A2J6TK88</accession>
<evidence type="ECO:0000313" key="3">
    <source>
        <dbReference type="EMBL" id="PMD63422.1"/>
    </source>
</evidence>
<dbReference type="AlphaFoldDB" id="A0A2J6TK88"/>
<feature type="compositionally biased region" description="Polar residues" evidence="1">
    <location>
        <begin position="262"/>
        <end position="272"/>
    </location>
</feature>
<gene>
    <name evidence="3" type="ORF">K444DRAFT_610278</name>
</gene>
<evidence type="ECO:0000313" key="4">
    <source>
        <dbReference type="Proteomes" id="UP000235371"/>
    </source>
</evidence>
<keyword evidence="2" id="KW-0472">Membrane</keyword>
<evidence type="ECO:0000256" key="2">
    <source>
        <dbReference type="SAM" id="Phobius"/>
    </source>
</evidence>
<feature type="region of interest" description="Disordered" evidence="1">
    <location>
        <begin position="257"/>
        <end position="292"/>
    </location>
</feature>
<reference evidence="3 4" key="1">
    <citation type="submission" date="2016-04" db="EMBL/GenBank/DDBJ databases">
        <title>A degradative enzymes factory behind the ericoid mycorrhizal symbiosis.</title>
        <authorList>
            <consortium name="DOE Joint Genome Institute"/>
            <person name="Martino E."/>
            <person name="Morin E."/>
            <person name="Grelet G."/>
            <person name="Kuo A."/>
            <person name="Kohler A."/>
            <person name="Daghino S."/>
            <person name="Barry K."/>
            <person name="Choi C."/>
            <person name="Cichocki N."/>
            <person name="Clum A."/>
            <person name="Copeland A."/>
            <person name="Hainaut M."/>
            <person name="Haridas S."/>
            <person name="Labutti K."/>
            <person name="Lindquist E."/>
            <person name="Lipzen A."/>
            <person name="Khouja H.-R."/>
            <person name="Murat C."/>
            <person name="Ohm R."/>
            <person name="Olson A."/>
            <person name="Spatafora J."/>
            <person name="Veneault-Fourrey C."/>
            <person name="Henrissat B."/>
            <person name="Grigoriev I."/>
            <person name="Martin F."/>
            <person name="Perotto S."/>
        </authorList>
    </citation>
    <scope>NUCLEOTIDE SEQUENCE [LARGE SCALE GENOMIC DNA]</scope>
    <source>
        <strain evidence="3 4">E</strain>
    </source>
</reference>
<organism evidence="3 4">
    <name type="scientific">Hyaloscypha bicolor E</name>
    <dbReference type="NCBI Taxonomy" id="1095630"/>
    <lineage>
        <taxon>Eukaryota</taxon>
        <taxon>Fungi</taxon>
        <taxon>Dikarya</taxon>
        <taxon>Ascomycota</taxon>
        <taxon>Pezizomycotina</taxon>
        <taxon>Leotiomycetes</taxon>
        <taxon>Helotiales</taxon>
        <taxon>Hyaloscyphaceae</taxon>
        <taxon>Hyaloscypha</taxon>
        <taxon>Hyaloscypha bicolor</taxon>
    </lineage>
</organism>
<name>A0A2J6TK88_9HELO</name>
<proteinExistence type="predicted"/>
<keyword evidence="4" id="KW-1185">Reference proteome</keyword>
<dbReference type="RefSeq" id="XP_024740326.1">
    <property type="nucleotide sequence ID" value="XM_024879718.1"/>
</dbReference>
<keyword evidence="2" id="KW-1133">Transmembrane helix</keyword>
<sequence>MGCIEQHRFCNPTVTNLCTPYTAYLNFRDIPGPLTTLNYNPAQLATAERIASGLEMTLTFNSINNRRGAALLASQTVSDLLQTKNLPVNQWRVEVENWFAVSLAKLQQGILEFAGGPLDPEIVPYVQFPVDTDTARLCYNQLVQLPSGYVNFDFGAILVATFVGIFFFVVGLVFEWVAERCIQKWGRGRGLKEWVEDGQFQLLKRIYAAQNISGWENVEDDFPITMADLQPGAQADGAGNPSAAGIAGLTQGSSYPLLPPNAGSTISGNAGSDSGGPPVPASTGNASGHTRP</sequence>
<dbReference type="Proteomes" id="UP000235371">
    <property type="component" value="Unassembled WGS sequence"/>
</dbReference>
<dbReference type="GeneID" id="36587795"/>
<feature type="transmembrane region" description="Helical" evidence="2">
    <location>
        <begin position="154"/>
        <end position="177"/>
    </location>
</feature>